<evidence type="ECO:0000259" key="1">
    <source>
        <dbReference type="Pfam" id="PF13472"/>
    </source>
</evidence>
<evidence type="ECO:0000313" key="3">
    <source>
        <dbReference type="Proteomes" id="UP001174694"/>
    </source>
</evidence>
<organism evidence="2 3">
    <name type="scientific">Pleurostoma richardsiae</name>
    <dbReference type="NCBI Taxonomy" id="41990"/>
    <lineage>
        <taxon>Eukaryota</taxon>
        <taxon>Fungi</taxon>
        <taxon>Dikarya</taxon>
        <taxon>Ascomycota</taxon>
        <taxon>Pezizomycotina</taxon>
        <taxon>Sordariomycetes</taxon>
        <taxon>Sordariomycetidae</taxon>
        <taxon>Calosphaeriales</taxon>
        <taxon>Pleurostomataceae</taxon>
        <taxon>Pleurostoma</taxon>
    </lineage>
</organism>
<dbReference type="AlphaFoldDB" id="A0AA38VRK2"/>
<dbReference type="EMBL" id="JANBVO010000012">
    <property type="protein sequence ID" value="KAJ9148531.1"/>
    <property type="molecule type" value="Genomic_DNA"/>
</dbReference>
<dbReference type="Proteomes" id="UP001174694">
    <property type="component" value="Unassembled WGS sequence"/>
</dbReference>
<dbReference type="PANTHER" id="PTHR43695:SF2">
    <property type="entry name" value="PUTATIVE (AFU_ORTHOLOGUE AFUA_2G17250)-RELATED"/>
    <property type="match status" value="1"/>
</dbReference>
<keyword evidence="3" id="KW-1185">Reference proteome</keyword>
<dbReference type="InterPro" id="IPR037459">
    <property type="entry name" value="RhgT-like"/>
</dbReference>
<gene>
    <name evidence="2" type="ORF">NKR23_g4944</name>
</gene>
<dbReference type="InterPro" id="IPR036514">
    <property type="entry name" value="SGNH_hydro_sf"/>
</dbReference>
<sequence length="276" mass="29795">MGLRGQKESNHAFPSHDLASRRLAGQFVSSKPPAFFLAGDSTTAPQSSTGGGWGYGFLNQTLTRGAFGINFAVNGSTTVSFVDEGHWAKVIAAVEQYKWKYEPIVTIQFGHNDQKPGANISMPQFIANIERLAADAVQAGAIPIVVTSLTRRVFKTSTSPELVERNLLDVVVGAKTAAERGHYHLIDLNQMSTDYCNSIGTVASHKYNLDPADTTHLNDKGSIVFGAMVAELLRWAIPWLGQYVAPDQDLIVALREGAFFLPVSAEGKVTNNTDAA</sequence>
<dbReference type="PANTHER" id="PTHR43695">
    <property type="entry name" value="PUTATIVE (AFU_ORTHOLOGUE AFUA_2G17250)-RELATED"/>
    <property type="match status" value="1"/>
</dbReference>
<dbReference type="Pfam" id="PF13472">
    <property type="entry name" value="Lipase_GDSL_2"/>
    <property type="match status" value="1"/>
</dbReference>
<name>A0AA38VRK2_9PEZI</name>
<dbReference type="CDD" id="cd01821">
    <property type="entry name" value="Rhamnogalacturan_acetylesterase_like"/>
    <property type="match status" value="1"/>
</dbReference>
<proteinExistence type="predicted"/>
<dbReference type="SUPFAM" id="SSF52266">
    <property type="entry name" value="SGNH hydrolase"/>
    <property type="match status" value="1"/>
</dbReference>
<dbReference type="GO" id="GO:0016787">
    <property type="term" value="F:hydrolase activity"/>
    <property type="evidence" value="ECO:0007669"/>
    <property type="project" value="InterPro"/>
</dbReference>
<protein>
    <recommendedName>
        <fullName evidence="1">SGNH hydrolase-type esterase domain-containing protein</fullName>
    </recommendedName>
</protein>
<dbReference type="Gene3D" id="3.40.50.1110">
    <property type="entry name" value="SGNH hydrolase"/>
    <property type="match status" value="1"/>
</dbReference>
<comment type="caution">
    <text evidence="2">The sequence shown here is derived from an EMBL/GenBank/DDBJ whole genome shotgun (WGS) entry which is preliminary data.</text>
</comment>
<reference evidence="2" key="1">
    <citation type="submission" date="2022-07" db="EMBL/GenBank/DDBJ databases">
        <title>Fungi with potential for degradation of polypropylene.</title>
        <authorList>
            <person name="Gostincar C."/>
        </authorList>
    </citation>
    <scope>NUCLEOTIDE SEQUENCE</scope>
    <source>
        <strain evidence="2">EXF-13308</strain>
    </source>
</reference>
<evidence type="ECO:0000313" key="2">
    <source>
        <dbReference type="EMBL" id="KAJ9148531.1"/>
    </source>
</evidence>
<feature type="domain" description="SGNH hydrolase-type esterase" evidence="1">
    <location>
        <begin position="38"/>
        <end position="221"/>
    </location>
</feature>
<accession>A0AA38VRK2</accession>
<dbReference type="InterPro" id="IPR013830">
    <property type="entry name" value="SGNH_hydro"/>
</dbReference>